<dbReference type="Proteomes" id="UP001153404">
    <property type="component" value="Unassembled WGS sequence"/>
</dbReference>
<keyword evidence="7" id="KW-1185">Reference proteome</keyword>
<comment type="similarity">
    <text evidence="1">Belongs to the ABC transporter superfamily.</text>
</comment>
<dbReference type="SUPFAM" id="SSF52540">
    <property type="entry name" value="P-loop containing nucleoside triphosphate hydrolases"/>
    <property type="match status" value="1"/>
</dbReference>
<dbReference type="InterPro" id="IPR013563">
    <property type="entry name" value="Oligopep_ABC_C"/>
</dbReference>
<name>A0A9X4KW69_9BACL</name>
<evidence type="ECO:0000259" key="5">
    <source>
        <dbReference type="Pfam" id="PF08352"/>
    </source>
</evidence>
<organism evidence="6 7">
    <name type="scientific">Cohnella rhizosphaerae</name>
    <dbReference type="NCBI Taxonomy" id="1457232"/>
    <lineage>
        <taxon>Bacteria</taxon>
        <taxon>Bacillati</taxon>
        <taxon>Bacillota</taxon>
        <taxon>Bacilli</taxon>
        <taxon>Bacillales</taxon>
        <taxon>Paenibacillaceae</taxon>
        <taxon>Cohnella</taxon>
    </lineage>
</organism>
<dbReference type="PANTHER" id="PTHR43067">
    <property type="entry name" value="OLIGOPEPTIDE/DIPEPTIDE ABC TRANSPORTER, ATPASE SUBUNIT"/>
    <property type="match status" value="1"/>
</dbReference>
<proteinExistence type="inferred from homology"/>
<evidence type="ECO:0000313" key="7">
    <source>
        <dbReference type="Proteomes" id="UP001153404"/>
    </source>
</evidence>
<comment type="caution">
    <text evidence="6">The sequence shown here is derived from an EMBL/GenBank/DDBJ whole genome shotgun (WGS) entry which is preliminary data.</text>
</comment>
<reference evidence="6" key="1">
    <citation type="submission" date="2022-10" db="EMBL/GenBank/DDBJ databases">
        <title>Comparative genomic analysis of Cohnella hashimotonis sp. nov., isolated from the International Space Station.</title>
        <authorList>
            <person name="Simpson A."/>
            <person name="Venkateswaran K."/>
        </authorList>
    </citation>
    <scope>NUCLEOTIDE SEQUENCE</scope>
    <source>
        <strain evidence="6">DSM 28161</strain>
    </source>
</reference>
<evidence type="ECO:0000256" key="4">
    <source>
        <dbReference type="ARBA" id="ARBA00022840"/>
    </source>
</evidence>
<feature type="domain" description="Oligopeptide/dipeptide ABC transporter C-terminal" evidence="5">
    <location>
        <begin position="2"/>
        <end position="52"/>
    </location>
</feature>
<evidence type="ECO:0000313" key="6">
    <source>
        <dbReference type="EMBL" id="MDG0811441.1"/>
    </source>
</evidence>
<dbReference type="GO" id="GO:0005524">
    <property type="term" value="F:ATP binding"/>
    <property type="evidence" value="ECO:0007669"/>
    <property type="project" value="UniProtKB-KW"/>
</dbReference>
<evidence type="ECO:0000256" key="2">
    <source>
        <dbReference type="ARBA" id="ARBA00022448"/>
    </source>
</evidence>
<dbReference type="EMBL" id="JAPDIA010000007">
    <property type="protein sequence ID" value="MDG0811441.1"/>
    <property type="molecule type" value="Genomic_DNA"/>
</dbReference>
<protein>
    <recommendedName>
        <fullName evidence="5">Oligopeptide/dipeptide ABC transporter C-terminal domain-containing protein</fullName>
    </recommendedName>
</protein>
<dbReference type="NCBIfam" id="TIGR01727">
    <property type="entry name" value="oligo_HPY"/>
    <property type="match status" value="1"/>
</dbReference>
<evidence type="ECO:0000256" key="1">
    <source>
        <dbReference type="ARBA" id="ARBA00005417"/>
    </source>
</evidence>
<dbReference type="AlphaFoldDB" id="A0A9X4KW69"/>
<dbReference type="GO" id="GO:0015833">
    <property type="term" value="P:peptide transport"/>
    <property type="evidence" value="ECO:0007669"/>
    <property type="project" value="InterPro"/>
</dbReference>
<dbReference type="InterPro" id="IPR027417">
    <property type="entry name" value="P-loop_NTPase"/>
</dbReference>
<evidence type="ECO:0000256" key="3">
    <source>
        <dbReference type="ARBA" id="ARBA00022741"/>
    </source>
</evidence>
<dbReference type="Pfam" id="PF08352">
    <property type="entry name" value="oligo_HPY"/>
    <property type="match status" value="1"/>
</dbReference>
<keyword evidence="4" id="KW-0067">ATP-binding</keyword>
<accession>A0A9X4KW69</accession>
<gene>
    <name evidence="6" type="ORF">OMP40_20250</name>
</gene>
<sequence length="81" mass="9058">MHPYTQGLLASIPDIHEEVDVLETIEGLVPNVYDMPTGCRFAPRCKHAMDRCARLQPALAEAGKHKVRCFLHSDALEEDAE</sequence>
<keyword evidence="2" id="KW-0813">Transport</keyword>
<keyword evidence="3" id="KW-0547">Nucleotide-binding</keyword>
<dbReference type="PANTHER" id="PTHR43067:SF3">
    <property type="entry name" value="MALTOSE ABC TRANSPORTER, ATP-BINDING PROTEIN"/>
    <property type="match status" value="1"/>
</dbReference>
<dbReference type="Gene3D" id="3.40.50.300">
    <property type="entry name" value="P-loop containing nucleotide triphosphate hydrolases"/>
    <property type="match status" value="1"/>
</dbReference>